<dbReference type="PANTHER" id="PTHR43031">
    <property type="entry name" value="FAD-DEPENDENT OXIDOREDUCTASE"/>
    <property type="match status" value="1"/>
</dbReference>
<protein>
    <recommendedName>
        <fullName evidence="1">Rhodanese domain-containing protein</fullName>
    </recommendedName>
</protein>
<dbReference type="PANTHER" id="PTHR43031:SF1">
    <property type="entry name" value="PYRIDINE NUCLEOTIDE-DISULPHIDE OXIDOREDUCTASE"/>
    <property type="match status" value="1"/>
</dbReference>
<dbReference type="InterPro" id="IPR050229">
    <property type="entry name" value="GlpE_sulfurtransferase"/>
</dbReference>
<dbReference type="InterPro" id="IPR036873">
    <property type="entry name" value="Rhodanese-like_dom_sf"/>
</dbReference>
<feature type="domain" description="Rhodanese" evidence="1">
    <location>
        <begin position="5"/>
        <end position="58"/>
    </location>
</feature>
<dbReference type="PROSITE" id="PS50206">
    <property type="entry name" value="RHODANESE_3"/>
    <property type="match status" value="2"/>
</dbReference>
<dbReference type="SUPFAM" id="SSF52821">
    <property type="entry name" value="Rhodanese/Cell cycle control phosphatase"/>
    <property type="match status" value="2"/>
</dbReference>
<organism evidence="2">
    <name type="scientific">bioreactor metagenome</name>
    <dbReference type="NCBI Taxonomy" id="1076179"/>
    <lineage>
        <taxon>unclassified sequences</taxon>
        <taxon>metagenomes</taxon>
        <taxon>ecological metagenomes</taxon>
    </lineage>
</organism>
<dbReference type="EMBL" id="VSSQ01068932">
    <property type="protein sequence ID" value="MPN21052.1"/>
    <property type="molecule type" value="Genomic_DNA"/>
</dbReference>
<comment type="caution">
    <text evidence="2">The sequence shown here is derived from an EMBL/GenBank/DDBJ whole genome shotgun (WGS) entry which is preliminary data.</text>
</comment>
<dbReference type="CDD" id="cd00158">
    <property type="entry name" value="RHOD"/>
    <property type="match status" value="2"/>
</dbReference>
<sequence>MTRRAEFGENPDREIIVYCASGGRSAYAQRMLMQMGYTNVTNGGGLSSMMARRNTQSAATSKTVSNEPLIVDVRSTGEFYGGAYPGAVNIPLDELPNRINELGDKNRDITLYCASGARSAYGQQVLQQLGFSNVKNGGGLMHMMMRR</sequence>
<evidence type="ECO:0000313" key="2">
    <source>
        <dbReference type="EMBL" id="MPN21052.1"/>
    </source>
</evidence>
<feature type="domain" description="Rhodanese" evidence="1">
    <location>
        <begin position="64"/>
        <end position="142"/>
    </location>
</feature>
<proteinExistence type="predicted"/>
<name>A0A645G516_9ZZZZ</name>
<dbReference type="AlphaFoldDB" id="A0A645G516"/>
<evidence type="ECO:0000259" key="1">
    <source>
        <dbReference type="PROSITE" id="PS50206"/>
    </source>
</evidence>
<gene>
    <name evidence="2" type="ORF">SDC9_168431</name>
</gene>
<dbReference type="InterPro" id="IPR001763">
    <property type="entry name" value="Rhodanese-like_dom"/>
</dbReference>
<dbReference type="Gene3D" id="3.40.250.10">
    <property type="entry name" value="Rhodanese-like domain"/>
    <property type="match status" value="2"/>
</dbReference>
<accession>A0A645G516</accession>
<dbReference type="SMART" id="SM00450">
    <property type="entry name" value="RHOD"/>
    <property type="match status" value="1"/>
</dbReference>
<dbReference type="Pfam" id="PF00581">
    <property type="entry name" value="Rhodanese"/>
    <property type="match status" value="2"/>
</dbReference>
<reference evidence="2" key="1">
    <citation type="submission" date="2019-08" db="EMBL/GenBank/DDBJ databases">
        <authorList>
            <person name="Kucharzyk K."/>
            <person name="Murdoch R.W."/>
            <person name="Higgins S."/>
            <person name="Loffler F."/>
        </authorList>
    </citation>
    <scope>NUCLEOTIDE SEQUENCE</scope>
</reference>